<keyword evidence="8 19" id="KW-1133">Transmembrane helix</keyword>
<organism evidence="22 23">
    <name type="scientific">Salvator merianae</name>
    <name type="common">Argentine black and white tegu</name>
    <name type="synonym">Tupinambis merianae</name>
    <dbReference type="NCBI Taxonomy" id="96440"/>
    <lineage>
        <taxon>Eukaryota</taxon>
        <taxon>Metazoa</taxon>
        <taxon>Chordata</taxon>
        <taxon>Craniata</taxon>
        <taxon>Vertebrata</taxon>
        <taxon>Euteleostomi</taxon>
        <taxon>Lepidosauria</taxon>
        <taxon>Squamata</taxon>
        <taxon>Bifurcata</taxon>
        <taxon>Unidentata</taxon>
        <taxon>Episquamata</taxon>
        <taxon>Laterata</taxon>
        <taxon>Teiioidea</taxon>
        <taxon>Teiidae</taxon>
        <taxon>Salvator</taxon>
    </lineage>
</organism>
<dbReference type="FunFam" id="2.60.40.10:FF:000281">
    <property type="entry name" value="Cytokine receptor like factor 1"/>
    <property type="match status" value="1"/>
</dbReference>
<dbReference type="GO" id="GO:0005896">
    <property type="term" value="C:interleukin-6 receptor complex"/>
    <property type="evidence" value="ECO:0007669"/>
    <property type="project" value="Ensembl"/>
</dbReference>
<feature type="chain" id="PRO_5034237530" description="Interleukin-6 receptor subunit beta" evidence="20">
    <location>
        <begin position="27"/>
        <end position="917"/>
    </location>
</feature>
<comment type="similarity">
    <text evidence="2">Belongs to the type I cytokine receptor family. Type 2 subfamily.</text>
</comment>
<dbReference type="GO" id="GO:0048711">
    <property type="term" value="P:positive regulation of astrocyte differentiation"/>
    <property type="evidence" value="ECO:0007669"/>
    <property type="project" value="Ensembl"/>
</dbReference>
<dbReference type="PANTHER" id="PTHR23036">
    <property type="entry name" value="CYTOKINE RECEPTOR"/>
    <property type="match status" value="1"/>
</dbReference>
<accession>A0A8D0E165</accession>
<evidence type="ECO:0000256" key="5">
    <source>
        <dbReference type="ARBA" id="ARBA00022692"/>
    </source>
</evidence>
<evidence type="ECO:0000256" key="14">
    <source>
        <dbReference type="ARBA" id="ARBA00068277"/>
    </source>
</evidence>
<evidence type="ECO:0000256" key="13">
    <source>
        <dbReference type="ARBA" id="ARBA00023319"/>
    </source>
</evidence>
<evidence type="ECO:0000313" key="23">
    <source>
        <dbReference type="Proteomes" id="UP000694421"/>
    </source>
</evidence>
<evidence type="ECO:0000256" key="17">
    <source>
        <dbReference type="ARBA" id="ARBA00083382"/>
    </source>
</evidence>
<keyword evidence="11" id="KW-0675">Receptor</keyword>
<dbReference type="FunFam" id="2.60.40.10:FF:000542">
    <property type="entry name" value="Interleukin-6 receptor subunit beta"/>
    <property type="match status" value="1"/>
</dbReference>
<dbReference type="GO" id="GO:0005138">
    <property type="term" value="F:interleukin-6 receptor binding"/>
    <property type="evidence" value="ECO:0007669"/>
    <property type="project" value="Ensembl"/>
</dbReference>
<evidence type="ECO:0000256" key="16">
    <source>
        <dbReference type="ARBA" id="ARBA00078919"/>
    </source>
</evidence>
<evidence type="ECO:0000256" key="6">
    <source>
        <dbReference type="ARBA" id="ARBA00022729"/>
    </source>
</evidence>
<dbReference type="GO" id="GO:0045121">
    <property type="term" value="C:membrane raft"/>
    <property type="evidence" value="ECO:0007669"/>
    <property type="project" value="Ensembl"/>
</dbReference>
<dbReference type="AlphaFoldDB" id="A0A8D0E165"/>
<sequence>MFSEWSRTVQTLYILFSVCCFGVSDGLMKMCGEIIPESPVLQIGSNFTASCILYNKCVEKENIHANQIIWKIRDVPVPKEQYIVINDTVSNVTFNDTSTLASPLTCNVLMQGGIEQNIYGIQIQMGFPPDKPKNLSCIVFQIPKNDKLKEYNQTCTWDPGRETFLDTVYSLKSQWPDKFFPDCTPDRTNNSCTTDTVAFYVSLEVWVTAKNKLGEAESDHIVFDPIKHVKPLPPHNLSLNSGNFSTILKLSWENQFIMNTVDLKYEIRFKAVDSTDWMKVPPEDTINRRSAFTVQELKPNTKYVFQIRCALKGLHYWSDWSEKAFGFTAEGKPSKGPALWRKITTSVSTGNWILLLLWKLDPSEANGVIRTYEVSVMGKPPVSFPTSNYSLNTTQLLLNVQNGTYEVRVTARNSAGESPTSVLLIPAINSKAPVKNVTASPKDGKLWVEWEPPNDDVSKYIVEWYEHCDNVTCTSDWQQEPGTKRGTFLKGDIKPFKRYEITVHPLYINGQGQETSIQAYLQEGEPARGPIVRTVKVGKSKAVLEWKPLSVEEQNGFITKYVISYNTLTTNETGVSVGVEPFRTEYYLSSLSSDTLYTVQVTAFTKKGGKSGPVFTFTTKKFEEGEIETIVVPVCLAFLLVILLTVLFCFKKKEVIKKHIWPNVPDPSKSVIAQWSPQTPSKHFNSKEQIYPEGIFTNVSAVEIEADHEKSFSEQDMKPFDLVKKEKNASEGHSSGIGGSSCMSSPRQSVSDSDEGEPAQSTSSTVQYSTVVPSGYRDQIPSVQVFSRSESTQPLLDLEDKPEDQQALGRDDATPRLQYFKQNCNQDDTGLDGSHLERVKQIFPINEEDTSGIHNPPMCNSVLEISEHDTSFASAFHPGPEGPAVQSETITINSLTGDETPKCYLPQTVMQGGYMPQ</sequence>
<evidence type="ECO:0000256" key="2">
    <source>
        <dbReference type="ARBA" id="ARBA00008921"/>
    </source>
</evidence>
<dbReference type="Gene3D" id="2.60.40.10">
    <property type="entry name" value="Immunoglobulins"/>
    <property type="match status" value="6"/>
</dbReference>
<dbReference type="GO" id="GO:0070110">
    <property type="term" value="C:ciliary neurotrophic factor receptor complex"/>
    <property type="evidence" value="ECO:0007669"/>
    <property type="project" value="Ensembl"/>
</dbReference>
<dbReference type="GO" id="GO:0060576">
    <property type="term" value="P:intestinal epithelial cell development"/>
    <property type="evidence" value="ECO:0007669"/>
    <property type="project" value="Ensembl"/>
</dbReference>
<evidence type="ECO:0000256" key="12">
    <source>
        <dbReference type="ARBA" id="ARBA00023180"/>
    </source>
</evidence>
<dbReference type="GO" id="GO:0045509">
    <property type="term" value="F:interleukin-27 receptor activity"/>
    <property type="evidence" value="ECO:0007669"/>
    <property type="project" value="Ensembl"/>
</dbReference>
<feature type="domain" description="Fibronectin type-III" evidence="21">
    <location>
        <begin position="430"/>
        <end position="525"/>
    </location>
</feature>
<dbReference type="GO" id="GO:0042102">
    <property type="term" value="P:positive regulation of T cell proliferation"/>
    <property type="evidence" value="ECO:0007669"/>
    <property type="project" value="Ensembl"/>
</dbReference>
<evidence type="ECO:0000313" key="22">
    <source>
        <dbReference type="Ensembl" id="ENSSMRP00000024428.1"/>
    </source>
</evidence>
<dbReference type="GO" id="GO:0045669">
    <property type="term" value="P:positive regulation of osteoblast differentiation"/>
    <property type="evidence" value="ECO:0007669"/>
    <property type="project" value="Ensembl"/>
</dbReference>
<dbReference type="InterPro" id="IPR050379">
    <property type="entry name" value="Type-I_Cytokine_Rcpt"/>
</dbReference>
<comment type="subcellular location">
    <subcellularLocation>
        <location evidence="1">Cell membrane</location>
        <topology evidence="1">Single-pass type I membrane protein</topology>
    </subcellularLocation>
</comment>
<keyword evidence="7" id="KW-0677">Repeat</keyword>
<evidence type="ECO:0000256" key="1">
    <source>
        <dbReference type="ARBA" id="ARBA00004251"/>
    </source>
</evidence>
<evidence type="ECO:0000256" key="10">
    <source>
        <dbReference type="ARBA" id="ARBA00023157"/>
    </source>
</evidence>
<dbReference type="GO" id="GO:0004915">
    <property type="term" value="F:interleukin-6 receptor activity"/>
    <property type="evidence" value="ECO:0007669"/>
    <property type="project" value="Ensembl"/>
</dbReference>
<dbReference type="PROSITE" id="PS50853">
    <property type="entry name" value="FN3"/>
    <property type="match status" value="3"/>
</dbReference>
<evidence type="ECO:0000256" key="19">
    <source>
        <dbReference type="SAM" id="Phobius"/>
    </source>
</evidence>
<keyword evidence="10" id="KW-1015">Disulfide bond</keyword>
<keyword evidence="3" id="KW-1003">Cell membrane</keyword>
<feature type="domain" description="Fibronectin type-III" evidence="21">
    <location>
        <begin position="526"/>
        <end position="622"/>
    </location>
</feature>
<reference evidence="22" key="1">
    <citation type="submission" date="2025-08" db="UniProtKB">
        <authorList>
            <consortium name="Ensembl"/>
        </authorList>
    </citation>
    <scope>IDENTIFICATION</scope>
</reference>
<feature type="region of interest" description="Disordered" evidence="18">
    <location>
        <begin position="726"/>
        <end position="769"/>
    </location>
</feature>
<dbReference type="FunFam" id="2.60.40.10:FF:000414">
    <property type="entry name" value="Interleukin-6 receptor subunit beta"/>
    <property type="match status" value="1"/>
</dbReference>
<feature type="signal peptide" evidence="20">
    <location>
        <begin position="1"/>
        <end position="26"/>
    </location>
</feature>
<dbReference type="CDD" id="cd00063">
    <property type="entry name" value="FN3"/>
    <property type="match status" value="4"/>
</dbReference>
<evidence type="ECO:0000256" key="11">
    <source>
        <dbReference type="ARBA" id="ARBA00023170"/>
    </source>
</evidence>
<dbReference type="GeneTree" id="ENSGT00940000159608"/>
<name>A0A8D0E165_SALMN</name>
<evidence type="ECO:0000256" key="4">
    <source>
        <dbReference type="ARBA" id="ARBA00022553"/>
    </source>
</evidence>
<dbReference type="GO" id="GO:0002821">
    <property type="term" value="P:positive regulation of adaptive immune response"/>
    <property type="evidence" value="ECO:0007669"/>
    <property type="project" value="Ensembl"/>
</dbReference>
<dbReference type="GO" id="GO:0015026">
    <property type="term" value="F:coreceptor activity"/>
    <property type="evidence" value="ECO:0007669"/>
    <property type="project" value="Ensembl"/>
</dbReference>
<dbReference type="GO" id="GO:0019981">
    <property type="term" value="F:interleukin-6 binding"/>
    <property type="evidence" value="ECO:0007669"/>
    <property type="project" value="Ensembl"/>
</dbReference>
<dbReference type="Pfam" id="PF00041">
    <property type="entry name" value="fn3"/>
    <property type="match status" value="3"/>
</dbReference>
<dbReference type="GO" id="GO:0042802">
    <property type="term" value="F:identical protein binding"/>
    <property type="evidence" value="ECO:0007669"/>
    <property type="project" value="Ensembl"/>
</dbReference>
<dbReference type="PROSITE" id="PS01353">
    <property type="entry name" value="HEMATOPO_REC_L_F2"/>
    <property type="match status" value="1"/>
</dbReference>
<dbReference type="GO" id="GO:0004921">
    <property type="term" value="F:interleukin-11 receptor activity"/>
    <property type="evidence" value="ECO:0007669"/>
    <property type="project" value="Ensembl"/>
</dbReference>
<dbReference type="Proteomes" id="UP000694421">
    <property type="component" value="Unplaced"/>
</dbReference>
<evidence type="ECO:0000256" key="18">
    <source>
        <dbReference type="SAM" id="MobiDB-lite"/>
    </source>
</evidence>
<dbReference type="GO" id="GO:0009897">
    <property type="term" value="C:external side of plasma membrane"/>
    <property type="evidence" value="ECO:0007669"/>
    <property type="project" value="Ensembl"/>
</dbReference>
<evidence type="ECO:0000256" key="20">
    <source>
        <dbReference type="SAM" id="SignalP"/>
    </source>
</evidence>
<keyword evidence="6 20" id="KW-0732">Signal</keyword>
<feature type="transmembrane region" description="Helical" evidence="19">
    <location>
        <begin position="630"/>
        <end position="650"/>
    </location>
</feature>
<dbReference type="GO" id="GO:0045747">
    <property type="term" value="P:positive regulation of Notch signaling pathway"/>
    <property type="evidence" value="ECO:0007669"/>
    <property type="project" value="Ensembl"/>
</dbReference>
<dbReference type="GO" id="GO:0007259">
    <property type="term" value="P:cell surface receptor signaling pathway via JAK-STAT"/>
    <property type="evidence" value="ECO:0007669"/>
    <property type="project" value="Ensembl"/>
</dbReference>
<dbReference type="Pfam" id="PF06328">
    <property type="entry name" value="Lep_receptor_Ig"/>
    <property type="match status" value="1"/>
</dbReference>
<dbReference type="PANTHER" id="PTHR23036:SF83">
    <property type="entry name" value="INTERLEUKIN-6 RECEPTOR SUBUNIT BETA"/>
    <property type="match status" value="1"/>
</dbReference>
<dbReference type="GO" id="GO:0030425">
    <property type="term" value="C:dendrite"/>
    <property type="evidence" value="ECO:0007669"/>
    <property type="project" value="Ensembl"/>
</dbReference>
<dbReference type="GO" id="GO:0097110">
    <property type="term" value="F:scaffold protein binding"/>
    <property type="evidence" value="ECO:0007669"/>
    <property type="project" value="Ensembl"/>
</dbReference>
<dbReference type="GO" id="GO:0019970">
    <property type="term" value="F:interleukin-11 binding"/>
    <property type="evidence" value="ECO:0007669"/>
    <property type="project" value="Ensembl"/>
</dbReference>
<keyword evidence="4" id="KW-0597">Phosphoprotein</keyword>
<dbReference type="GO" id="GO:0030296">
    <property type="term" value="F:protein tyrosine kinase activator activity"/>
    <property type="evidence" value="ECO:0007669"/>
    <property type="project" value="Ensembl"/>
</dbReference>
<keyword evidence="5 19" id="KW-0812">Transmembrane</keyword>
<dbReference type="InterPro" id="IPR036116">
    <property type="entry name" value="FN3_sf"/>
</dbReference>
<protein>
    <recommendedName>
        <fullName evidence="14">Interleukin-6 receptor subunit beta</fullName>
    </recommendedName>
    <alternativeName>
        <fullName evidence="16">Interleukin-6 signal transducer</fullName>
    </alternativeName>
    <alternativeName>
        <fullName evidence="15">Membrane glycoprotein 130</fullName>
    </alternativeName>
    <alternativeName>
        <fullName evidence="17">Oncostatin-M receptor subunit alpha</fullName>
    </alternativeName>
</protein>
<keyword evidence="9 19" id="KW-0472">Membrane</keyword>
<reference evidence="22" key="2">
    <citation type="submission" date="2025-09" db="UniProtKB">
        <authorList>
            <consortium name="Ensembl"/>
        </authorList>
    </citation>
    <scope>IDENTIFICATION</scope>
</reference>
<dbReference type="InterPro" id="IPR003529">
    <property type="entry name" value="Hematopoietin_rcpt_Gp130_CS"/>
</dbReference>
<feature type="domain" description="Fibronectin type-III" evidence="21">
    <location>
        <begin position="233"/>
        <end position="331"/>
    </location>
</feature>
<dbReference type="SUPFAM" id="SSF49265">
    <property type="entry name" value="Fibronectin type III"/>
    <property type="match status" value="4"/>
</dbReference>
<dbReference type="SMART" id="SM00060">
    <property type="entry name" value="FN3"/>
    <property type="match status" value="4"/>
</dbReference>
<proteinExistence type="inferred from homology"/>
<dbReference type="OMA" id="RYILEWC"/>
<keyword evidence="23" id="KW-1185">Reference proteome</keyword>
<dbReference type="GO" id="GO:0043025">
    <property type="term" value="C:neuronal cell body"/>
    <property type="evidence" value="ECO:0007669"/>
    <property type="project" value="Ensembl"/>
</dbReference>
<evidence type="ECO:0000256" key="3">
    <source>
        <dbReference type="ARBA" id="ARBA00022475"/>
    </source>
</evidence>
<dbReference type="InterPro" id="IPR003961">
    <property type="entry name" value="FN3_dom"/>
</dbReference>
<dbReference type="Ensembl" id="ENSSMRT00000028621.1">
    <property type="protein sequence ID" value="ENSSMRP00000024428.1"/>
    <property type="gene ID" value="ENSSMRG00000018941.1"/>
</dbReference>
<dbReference type="InterPro" id="IPR013783">
    <property type="entry name" value="Ig-like_fold"/>
</dbReference>
<keyword evidence="12" id="KW-0325">Glycoprotein</keyword>
<dbReference type="GO" id="GO:0004924">
    <property type="term" value="F:oncostatin-M receptor activity"/>
    <property type="evidence" value="ECO:0007669"/>
    <property type="project" value="Ensembl"/>
</dbReference>
<evidence type="ECO:0000256" key="8">
    <source>
        <dbReference type="ARBA" id="ARBA00022989"/>
    </source>
</evidence>
<evidence type="ECO:0000256" key="9">
    <source>
        <dbReference type="ARBA" id="ARBA00023136"/>
    </source>
</evidence>
<dbReference type="InterPro" id="IPR010457">
    <property type="entry name" value="IgC2-like_lig-bd"/>
</dbReference>
<dbReference type="GO" id="GO:0005977">
    <property type="term" value="P:glycogen metabolic process"/>
    <property type="evidence" value="ECO:0007669"/>
    <property type="project" value="Ensembl"/>
</dbReference>
<dbReference type="GO" id="GO:0005127">
    <property type="term" value="F:ciliary neurotrophic factor receptor binding"/>
    <property type="evidence" value="ECO:0007669"/>
    <property type="project" value="Ensembl"/>
</dbReference>
<dbReference type="GO" id="GO:0005900">
    <property type="term" value="C:oncostatin-M receptor complex"/>
    <property type="evidence" value="ECO:0007669"/>
    <property type="project" value="Ensembl"/>
</dbReference>
<dbReference type="GO" id="GO:0004923">
    <property type="term" value="F:leukemia inhibitory factor receptor activity"/>
    <property type="evidence" value="ECO:0007669"/>
    <property type="project" value="Ensembl"/>
</dbReference>
<dbReference type="FunFam" id="2.60.40.10:FF:000524">
    <property type="entry name" value="Interleukin-6 receptor subunit beta"/>
    <property type="match status" value="1"/>
</dbReference>
<evidence type="ECO:0000256" key="15">
    <source>
        <dbReference type="ARBA" id="ARBA00077050"/>
    </source>
</evidence>
<evidence type="ECO:0000256" key="7">
    <source>
        <dbReference type="ARBA" id="ARBA00022737"/>
    </source>
</evidence>
<evidence type="ECO:0000259" key="21">
    <source>
        <dbReference type="PROSITE" id="PS50853"/>
    </source>
</evidence>
<dbReference type="GO" id="GO:0043524">
    <property type="term" value="P:negative regulation of neuron apoptotic process"/>
    <property type="evidence" value="ECO:0007669"/>
    <property type="project" value="Ensembl"/>
</dbReference>
<keyword evidence="13" id="KW-0393">Immunoglobulin domain</keyword>